<sequence>MLHVRSSLQQVKEPPQTCGICGCRKSLLSRAERFSSDPGGRWRRGEQRSHVTRSTCAGGKNPWSYHIVSMATGPLLHTHAARPSLSPRTASERVKKERELIIMENQILVFRDGQGSFHNLKL</sequence>
<evidence type="ECO:0000313" key="2">
    <source>
        <dbReference type="EMBL" id="KAF6738484.1"/>
    </source>
</evidence>
<organism evidence="2 3">
    <name type="scientific">Oryzias melastigma</name>
    <name type="common">Marine medaka</name>
    <dbReference type="NCBI Taxonomy" id="30732"/>
    <lineage>
        <taxon>Eukaryota</taxon>
        <taxon>Metazoa</taxon>
        <taxon>Chordata</taxon>
        <taxon>Craniata</taxon>
        <taxon>Vertebrata</taxon>
        <taxon>Euteleostomi</taxon>
        <taxon>Actinopterygii</taxon>
        <taxon>Neopterygii</taxon>
        <taxon>Teleostei</taxon>
        <taxon>Neoteleostei</taxon>
        <taxon>Acanthomorphata</taxon>
        <taxon>Ovalentaria</taxon>
        <taxon>Atherinomorphae</taxon>
        <taxon>Beloniformes</taxon>
        <taxon>Adrianichthyidae</taxon>
        <taxon>Oryziinae</taxon>
        <taxon>Oryzias</taxon>
    </lineage>
</organism>
<dbReference type="EMBL" id="WKFB01000027">
    <property type="protein sequence ID" value="KAF6738484.1"/>
    <property type="molecule type" value="Genomic_DNA"/>
</dbReference>
<proteinExistence type="predicted"/>
<accession>A0A834FQA1</accession>
<reference evidence="2" key="1">
    <citation type="journal article" name="BMC Genomics">
        <title>Long-read sequencing and de novo genome assembly of marine medaka (Oryzias melastigma).</title>
        <authorList>
            <person name="Liang P."/>
            <person name="Saqib H.S.A."/>
            <person name="Ni X."/>
            <person name="Shen Y."/>
        </authorList>
    </citation>
    <scope>NUCLEOTIDE SEQUENCE</scope>
    <source>
        <strain evidence="2">Bigg-433</strain>
    </source>
</reference>
<protein>
    <submittedName>
        <fullName evidence="2">Uncharacterized protein</fullName>
    </submittedName>
</protein>
<feature type="region of interest" description="Disordered" evidence="1">
    <location>
        <begin position="34"/>
        <end position="55"/>
    </location>
</feature>
<evidence type="ECO:0000256" key="1">
    <source>
        <dbReference type="SAM" id="MobiDB-lite"/>
    </source>
</evidence>
<dbReference type="Proteomes" id="UP000646548">
    <property type="component" value="Unassembled WGS sequence"/>
</dbReference>
<evidence type="ECO:0000313" key="3">
    <source>
        <dbReference type="Proteomes" id="UP000646548"/>
    </source>
</evidence>
<comment type="caution">
    <text evidence="2">The sequence shown here is derived from an EMBL/GenBank/DDBJ whole genome shotgun (WGS) entry which is preliminary data.</text>
</comment>
<gene>
    <name evidence="2" type="ORF">FQA47_015508</name>
</gene>
<dbReference type="AlphaFoldDB" id="A0A834FQA1"/>
<name>A0A834FQA1_ORYME</name>